<feature type="transmembrane region" description="Helical" evidence="1">
    <location>
        <begin position="12"/>
        <end position="38"/>
    </location>
</feature>
<dbReference type="EMBL" id="CAFBPK010000012">
    <property type="protein sequence ID" value="CAB5020055.1"/>
    <property type="molecule type" value="Genomic_DNA"/>
</dbReference>
<evidence type="ECO:0000313" key="5">
    <source>
        <dbReference type="EMBL" id="CAB4706877.1"/>
    </source>
</evidence>
<reference evidence="7" key="1">
    <citation type="submission" date="2020-05" db="EMBL/GenBank/DDBJ databases">
        <authorList>
            <person name="Chiriac C."/>
            <person name="Salcher M."/>
            <person name="Ghai R."/>
            <person name="Kavagutti S V."/>
        </authorList>
    </citation>
    <scope>NUCLEOTIDE SEQUENCE</scope>
</reference>
<keyword evidence="1" id="KW-0812">Transmembrane</keyword>
<name>A0A6J6XMQ1_9ZZZZ</name>
<organism evidence="7">
    <name type="scientific">freshwater metagenome</name>
    <dbReference type="NCBI Taxonomy" id="449393"/>
    <lineage>
        <taxon>unclassified sequences</taxon>
        <taxon>metagenomes</taxon>
        <taxon>ecological metagenomes</taxon>
    </lineage>
</organism>
<keyword evidence="1" id="KW-0472">Membrane</keyword>
<dbReference type="EMBL" id="CAESAD010000012">
    <property type="protein sequence ID" value="CAB4344083.1"/>
    <property type="molecule type" value="Genomic_DNA"/>
</dbReference>
<evidence type="ECO:0000313" key="7">
    <source>
        <dbReference type="EMBL" id="CAB4797789.1"/>
    </source>
</evidence>
<proteinExistence type="predicted"/>
<dbReference type="AlphaFoldDB" id="A0A6J6XMQ1"/>
<evidence type="ECO:0000313" key="3">
    <source>
        <dbReference type="EMBL" id="CAB4334921.1"/>
    </source>
</evidence>
<gene>
    <name evidence="5" type="ORF">UFOPK2648_00646</name>
    <name evidence="6" type="ORF">UFOPK2824_00293</name>
    <name evidence="7" type="ORF">UFOPK3037_00415</name>
    <name evidence="8" type="ORF">UFOPK3278_00293</name>
    <name evidence="3" type="ORF">UFOPK3406_00509</name>
    <name evidence="4" type="ORF">UFOPK3925_01327</name>
    <name evidence="9" type="ORF">UFOPK4097_00877</name>
    <name evidence="10" type="ORF">UFOPK4301_00203</name>
</gene>
<dbReference type="EMBL" id="CAFBQG010000014">
    <property type="protein sequence ID" value="CAB5044957.1"/>
    <property type="molecule type" value="Genomic_DNA"/>
</dbReference>
<dbReference type="Pfam" id="PF13400">
    <property type="entry name" value="Tad"/>
    <property type="match status" value="1"/>
</dbReference>
<evidence type="ECO:0000259" key="2">
    <source>
        <dbReference type="Pfam" id="PF13400"/>
    </source>
</evidence>
<dbReference type="EMBL" id="CAFAAO010000004">
    <property type="protein sequence ID" value="CAB4797789.1"/>
    <property type="molecule type" value="Genomic_DNA"/>
</dbReference>
<dbReference type="EMBL" id="CAESAI010000008">
    <property type="protein sequence ID" value="CAB4334921.1"/>
    <property type="molecule type" value="Genomic_DNA"/>
</dbReference>
<evidence type="ECO:0000313" key="10">
    <source>
        <dbReference type="EMBL" id="CAB5044957.1"/>
    </source>
</evidence>
<evidence type="ECO:0000313" key="8">
    <source>
        <dbReference type="EMBL" id="CAB4846386.1"/>
    </source>
</evidence>
<dbReference type="InterPro" id="IPR028087">
    <property type="entry name" value="Tad_N"/>
</dbReference>
<evidence type="ECO:0000313" key="9">
    <source>
        <dbReference type="EMBL" id="CAB5020055.1"/>
    </source>
</evidence>
<evidence type="ECO:0000256" key="1">
    <source>
        <dbReference type="SAM" id="Phobius"/>
    </source>
</evidence>
<accession>A0A6J6XMQ1</accession>
<dbReference type="EMBL" id="CAEZYC010000027">
    <property type="protein sequence ID" value="CAB4706877.1"/>
    <property type="molecule type" value="Genomic_DNA"/>
</dbReference>
<dbReference type="EMBL" id="CAEZZD010000027">
    <property type="protein sequence ID" value="CAB4743389.1"/>
    <property type="molecule type" value="Genomic_DNA"/>
</dbReference>
<dbReference type="EMBL" id="CAFBIX010000005">
    <property type="protein sequence ID" value="CAB4846386.1"/>
    <property type="molecule type" value="Genomic_DNA"/>
</dbReference>
<protein>
    <submittedName>
        <fullName evidence="7">Unannotated protein</fullName>
    </submittedName>
</protein>
<feature type="domain" description="Putative Flp pilus-assembly TadG-like N-terminal" evidence="2">
    <location>
        <begin position="11"/>
        <end position="58"/>
    </location>
</feature>
<evidence type="ECO:0000313" key="4">
    <source>
        <dbReference type="EMBL" id="CAB4344083.1"/>
    </source>
</evidence>
<evidence type="ECO:0000313" key="6">
    <source>
        <dbReference type="EMBL" id="CAB4743389.1"/>
    </source>
</evidence>
<sequence>MKPANLKSDDGSILLFGVGLSIAALMIATVAINVASIWTTRNVLDGIADGAALAAAQAIDADTVYRDGITSQLTISEKAARIRVQAYIREAGASAQVKQFFVKSVSVTGKSVTVTVQAKPKLPFGYLMPLSSPVIVSSAKAINKVR</sequence>
<keyword evidence="1" id="KW-1133">Transmembrane helix</keyword>